<name>A0ABV8Q674_9MICO</name>
<evidence type="ECO:0000256" key="2">
    <source>
        <dbReference type="ARBA" id="ARBA00022448"/>
    </source>
</evidence>
<keyword evidence="2" id="KW-0813">Transport</keyword>
<organism evidence="7 8">
    <name type="scientific">Gryllotalpicola reticulitermitis</name>
    <dbReference type="NCBI Taxonomy" id="1184153"/>
    <lineage>
        <taxon>Bacteria</taxon>
        <taxon>Bacillati</taxon>
        <taxon>Actinomycetota</taxon>
        <taxon>Actinomycetes</taxon>
        <taxon>Micrococcales</taxon>
        <taxon>Microbacteriaceae</taxon>
        <taxon>Gryllotalpicola</taxon>
    </lineage>
</organism>
<feature type="transmembrane region" description="Helical" evidence="6">
    <location>
        <begin position="148"/>
        <end position="170"/>
    </location>
</feature>
<dbReference type="PANTHER" id="PTHR11706">
    <property type="entry name" value="SOLUTE CARRIER PROTEIN FAMILY 11 MEMBER"/>
    <property type="match status" value="1"/>
</dbReference>
<protein>
    <submittedName>
        <fullName evidence="7">Nramp family divalent metal transporter</fullName>
    </submittedName>
</protein>
<comment type="subcellular location">
    <subcellularLocation>
        <location evidence="1">Membrane</location>
        <topology evidence="1">Multi-pass membrane protein</topology>
    </subcellularLocation>
</comment>
<feature type="transmembrane region" description="Helical" evidence="6">
    <location>
        <begin position="234"/>
        <end position="257"/>
    </location>
</feature>
<evidence type="ECO:0000256" key="6">
    <source>
        <dbReference type="SAM" id="Phobius"/>
    </source>
</evidence>
<evidence type="ECO:0000256" key="1">
    <source>
        <dbReference type="ARBA" id="ARBA00004141"/>
    </source>
</evidence>
<keyword evidence="4 6" id="KW-1133">Transmembrane helix</keyword>
<reference evidence="8" key="1">
    <citation type="journal article" date="2019" name="Int. J. Syst. Evol. Microbiol.">
        <title>The Global Catalogue of Microorganisms (GCM) 10K type strain sequencing project: providing services to taxonomists for standard genome sequencing and annotation.</title>
        <authorList>
            <consortium name="The Broad Institute Genomics Platform"/>
            <consortium name="The Broad Institute Genome Sequencing Center for Infectious Disease"/>
            <person name="Wu L."/>
            <person name="Ma J."/>
        </authorList>
    </citation>
    <scope>NUCLEOTIDE SEQUENCE [LARGE SCALE GENOMIC DNA]</scope>
    <source>
        <strain evidence="8">CGMCC 1.10363</strain>
    </source>
</reference>
<dbReference type="Proteomes" id="UP001595900">
    <property type="component" value="Unassembled WGS sequence"/>
</dbReference>
<dbReference type="PANTHER" id="PTHR11706:SF33">
    <property type="entry name" value="NATURAL RESISTANCE-ASSOCIATED MACROPHAGE PROTEIN 2"/>
    <property type="match status" value="1"/>
</dbReference>
<feature type="transmembrane region" description="Helical" evidence="6">
    <location>
        <begin position="320"/>
        <end position="338"/>
    </location>
</feature>
<dbReference type="EMBL" id="JBHSCN010000003">
    <property type="protein sequence ID" value="MFC4242915.1"/>
    <property type="molecule type" value="Genomic_DNA"/>
</dbReference>
<dbReference type="NCBIfam" id="TIGR01197">
    <property type="entry name" value="nramp"/>
    <property type="match status" value="1"/>
</dbReference>
<dbReference type="NCBIfam" id="NF001923">
    <property type="entry name" value="PRK00701.1"/>
    <property type="match status" value="1"/>
</dbReference>
<sequence length="405" mass="42603">MAEGRVHRAVSLLGPAFVASVAYVDPGNFATNFEAGAQHGYLLVWVVVLANVIAILCQYLSAKLGIATGMSLPEVCRAEYRPAVNAVLWVQAEAVAIATDLAEFVGAALGLNLVFAIPLLPAGLITGAVSFAILLIEQKGYRPFEIAIVALLLCVAAGFIYDLIAVGHQSVTGILDGILPRIEGSRSETLAVGIIGATVMPHVIYLHSALHATRIRPGNDAEAQTLNRYSKWDCIGGLGGAGIINLVMLWIAAALFFRRNAGGASDLGSIYQHLGAVVGAGAALAFAISLAASGIASSTVGTYAGQVVMQGFMNWRIPLFWRRAITMLPSLAVLAVGVNTTSVLIVSQVLLSFGIPFALIPLLLHTRKRRLMGSLVNGRLITWAATGAVALIVILNVYLIWTTLS</sequence>
<feature type="transmembrane region" description="Helical" evidence="6">
    <location>
        <begin position="277"/>
        <end position="300"/>
    </location>
</feature>
<keyword evidence="3 6" id="KW-0812">Transmembrane</keyword>
<keyword evidence="5 6" id="KW-0472">Membrane</keyword>
<dbReference type="RefSeq" id="WP_390227870.1">
    <property type="nucleotide sequence ID" value="NZ_JBHSCN010000003.1"/>
</dbReference>
<evidence type="ECO:0000313" key="8">
    <source>
        <dbReference type="Proteomes" id="UP001595900"/>
    </source>
</evidence>
<feature type="transmembrane region" description="Helical" evidence="6">
    <location>
        <begin position="190"/>
        <end position="213"/>
    </location>
</feature>
<gene>
    <name evidence="7" type="ORF">ACFOYW_05990</name>
</gene>
<dbReference type="NCBIfam" id="NF037982">
    <property type="entry name" value="Nramp_1"/>
    <property type="match status" value="1"/>
</dbReference>
<proteinExistence type="predicted"/>
<keyword evidence="8" id="KW-1185">Reference proteome</keyword>
<dbReference type="PRINTS" id="PR00447">
    <property type="entry name" value="NATRESASSCMP"/>
</dbReference>
<evidence type="ECO:0000256" key="3">
    <source>
        <dbReference type="ARBA" id="ARBA00022692"/>
    </source>
</evidence>
<comment type="caution">
    <text evidence="7">The sequence shown here is derived from an EMBL/GenBank/DDBJ whole genome shotgun (WGS) entry which is preliminary data.</text>
</comment>
<dbReference type="InterPro" id="IPR001046">
    <property type="entry name" value="NRAMP_fam"/>
</dbReference>
<evidence type="ECO:0000256" key="5">
    <source>
        <dbReference type="ARBA" id="ARBA00023136"/>
    </source>
</evidence>
<accession>A0ABV8Q674</accession>
<dbReference type="Pfam" id="PF01566">
    <property type="entry name" value="Nramp"/>
    <property type="match status" value="1"/>
</dbReference>
<feature type="transmembrane region" description="Helical" evidence="6">
    <location>
        <begin position="40"/>
        <end position="62"/>
    </location>
</feature>
<evidence type="ECO:0000313" key="7">
    <source>
        <dbReference type="EMBL" id="MFC4242915.1"/>
    </source>
</evidence>
<evidence type="ECO:0000256" key="4">
    <source>
        <dbReference type="ARBA" id="ARBA00022989"/>
    </source>
</evidence>
<feature type="transmembrane region" description="Helical" evidence="6">
    <location>
        <begin position="376"/>
        <end position="401"/>
    </location>
</feature>
<feature type="transmembrane region" description="Helical" evidence="6">
    <location>
        <begin position="115"/>
        <end position="136"/>
    </location>
</feature>
<feature type="transmembrane region" description="Helical" evidence="6">
    <location>
        <begin position="344"/>
        <end position="364"/>
    </location>
</feature>